<keyword evidence="1" id="KW-1133">Transmembrane helix</keyword>
<reference evidence="3" key="1">
    <citation type="submission" date="2015-03" db="EMBL/GenBank/DDBJ databases">
        <authorList>
            <person name="Urmite Genomes"/>
        </authorList>
    </citation>
    <scope>NUCLEOTIDE SEQUENCE [LARGE SCALE GENOMIC DNA]</scope>
    <source>
        <strain evidence="3">Arc-Hr</strain>
    </source>
</reference>
<feature type="transmembrane region" description="Helical" evidence="1">
    <location>
        <begin position="186"/>
        <end position="207"/>
    </location>
</feature>
<dbReference type="EMBL" id="CSTE01000003">
    <property type="protein sequence ID" value="CQR52077.1"/>
    <property type="molecule type" value="Genomic_DNA"/>
</dbReference>
<name>A0A0D6JUE3_9EURY</name>
<organism evidence="2 3">
    <name type="scientific">Haloferax massiliensis</name>
    <dbReference type="NCBI Taxonomy" id="1476858"/>
    <lineage>
        <taxon>Archaea</taxon>
        <taxon>Methanobacteriati</taxon>
        <taxon>Methanobacteriota</taxon>
        <taxon>Stenosarchaea group</taxon>
        <taxon>Halobacteria</taxon>
        <taxon>Halobacteriales</taxon>
        <taxon>Haloferacaceae</taxon>
        <taxon>Haloferax</taxon>
    </lineage>
</organism>
<proteinExistence type="predicted"/>
<keyword evidence="3" id="KW-1185">Reference proteome</keyword>
<protein>
    <submittedName>
        <fullName evidence="2">Uncharacterized protein</fullName>
    </submittedName>
</protein>
<evidence type="ECO:0000313" key="2">
    <source>
        <dbReference type="EMBL" id="CQR52077.1"/>
    </source>
</evidence>
<gene>
    <name evidence="2" type="ORF">BN996_02967</name>
</gene>
<dbReference type="Proteomes" id="UP000198902">
    <property type="component" value="Unassembled WGS sequence"/>
</dbReference>
<evidence type="ECO:0000313" key="3">
    <source>
        <dbReference type="Proteomes" id="UP000198902"/>
    </source>
</evidence>
<sequence length="357" mass="37619">MNKLRAFVVVGCLTLAVALAFVELRYGYGPASRGGYVTALVAVVLLPAVPVVAAHAKFALRRLAEYRRNGSGLSFERDSIFVSADTVSDAEQALTDIEAAVEAADEYDECRRDRFGEGRGLNVRHTGFHNSFVRVAGDGRLVVTGASQNTHSLAALVERVASLTMERTRAHPFFARKPVRGAPRAFLGLFLVVVFVFGAGGVVGAAYPADAYSAPERAVLVGYDARAAATPGYDATDATLDKAAFLVDSLGEEAVEIGWDRDDADKLTTHGRQAVFLSETVSAQLSAAREDASATSERERVATLEADLHAAECRVAAQITDRVESGNVEGDASALVGAGESLRASAADAGYACSTEA</sequence>
<accession>A0A0D6JUE3</accession>
<keyword evidence="1" id="KW-0472">Membrane</keyword>
<evidence type="ECO:0000256" key="1">
    <source>
        <dbReference type="SAM" id="Phobius"/>
    </source>
</evidence>
<keyword evidence="1" id="KW-0812">Transmembrane</keyword>
<dbReference type="AlphaFoldDB" id="A0A0D6JUE3"/>
<dbReference type="OrthoDB" id="340185at2157"/>
<feature type="transmembrane region" description="Helical" evidence="1">
    <location>
        <begin position="36"/>
        <end position="60"/>
    </location>
</feature>
<dbReference type="RefSeq" id="WP_089780278.1">
    <property type="nucleotide sequence ID" value="NZ_CABLRR010000003.1"/>
</dbReference>